<feature type="transmembrane region" description="Helical" evidence="1">
    <location>
        <begin position="102"/>
        <end position="122"/>
    </location>
</feature>
<evidence type="ECO:0000313" key="3">
    <source>
        <dbReference type="Proteomes" id="UP000198546"/>
    </source>
</evidence>
<gene>
    <name evidence="2" type="ORF">SAMN04489747_0773</name>
</gene>
<reference evidence="2 3" key="1">
    <citation type="submission" date="2016-10" db="EMBL/GenBank/DDBJ databases">
        <authorList>
            <person name="de Groot N.N."/>
        </authorList>
    </citation>
    <scope>NUCLEOTIDE SEQUENCE [LARGE SCALE GENOMIC DNA]</scope>
    <source>
        <strain evidence="2 3">MON 2.2</strain>
    </source>
</reference>
<proteinExistence type="predicted"/>
<dbReference type="RefSeq" id="WP_090590809.1">
    <property type="nucleotide sequence ID" value="NZ_LT629688.1"/>
</dbReference>
<sequence length="221" mass="22836">MSRAPGVRRLVTAVGWLLSTALVLLVEVLVPLAWPIPWNPLEQTVSDLGAVGCGPVAYADGDRQVCSPWHPLANAGWVLSGLALAAGALTARGWLTGRAGAAAVVLLVLTGLSIAATGLAPVDTQPELHLLVAAPAFLTGNAALVLVALVLRRRSTWLSRTALVLGLVGVVGSVLTTAWVVTDGPLGLWERLAVYPVQVWVVLPALVLLRRGTVTAAASPP</sequence>
<keyword evidence="3" id="KW-1185">Reference proteome</keyword>
<dbReference type="EMBL" id="LT629688">
    <property type="protein sequence ID" value="SDD35428.1"/>
    <property type="molecule type" value="Genomic_DNA"/>
</dbReference>
<dbReference type="Proteomes" id="UP000198546">
    <property type="component" value="Chromosome i"/>
</dbReference>
<organism evidence="2 3">
    <name type="scientific">Auraticoccus monumenti</name>
    <dbReference type="NCBI Taxonomy" id="675864"/>
    <lineage>
        <taxon>Bacteria</taxon>
        <taxon>Bacillati</taxon>
        <taxon>Actinomycetota</taxon>
        <taxon>Actinomycetes</taxon>
        <taxon>Propionibacteriales</taxon>
        <taxon>Propionibacteriaceae</taxon>
        <taxon>Auraticoccus</taxon>
    </lineage>
</organism>
<keyword evidence="1" id="KW-0472">Membrane</keyword>
<feature type="transmembrane region" description="Helical" evidence="1">
    <location>
        <begin position="163"/>
        <end position="181"/>
    </location>
</feature>
<feature type="transmembrane region" description="Helical" evidence="1">
    <location>
        <begin position="128"/>
        <end position="151"/>
    </location>
</feature>
<dbReference type="InterPro" id="IPR009339">
    <property type="entry name" value="DUF998"/>
</dbReference>
<feature type="transmembrane region" description="Helical" evidence="1">
    <location>
        <begin position="193"/>
        <end position="209"/>
    </location>
</feature>
<evidence type="ECO:0000256" key="1">
    <source>
        <dbReference type="SAM" id="Phobius"/>
    </source>
</evidence>
<evidence type="ECO:0000313" key="2">
    <source>
        <dbReference type="EMBL" id="SDD35428.1"/>
    </source>
</evidence>
<feature type="transmembrane region" description="Helical" evidence="1">
    <location>
        <begin position="77"/>
        <end position="95"/>
    </location>
</feature>
<dbReference type="Pfam" id="PF06197">
    <property type="entry name" value="DUF998"/>
    <property type="match status" value="1"/>
</dbReference>
<feature type="transmembrane region" description="Helical" evidence="1">
    <location>
        <begin position="12"/>
        <end position="34"/>
    </location>
</feature>
<keyword evidence="1" id="KW-0812">Transmembrane</keyword>
<keyword evidence="1" id="KW-1133">Transmembrane helix</keyword>
<dbReference type="OrthoDB" id="5191116at2"/>
<accession>A0A1G6U262</accession>
<name>A0A1G6U262_9ACTN</name>
<dbReference type="AlphaFoldDB" id="A0A1G6U262"/>
<protein>
    <submittedName>
        <fullName evidence="2">Hypothetical membrane protein</fullName>
    </submittedName>
</protein>
<dbReference type="STRING" id="675864.SAMN04489747_0773"/>